<evidence type="ECO:0000256" key="6">
    <source>
        <dbReference type="ARBA" id="ARBA00023242"/>
    </source>
</evidence>
<sequence>MANPSFLPTLPQSDIVQAAQLIQQAYNPASAGSSDAQRRLQQELFDIQKRYEAWGLVIPFLNFDDVNVQFFGAHTVQVKIARDWDTFPADNATSLRDLVLQLTSHSILSGKGKIILRKLFVAITSLALKIAPGSPSTWPDWIVSTVEFLSSQGTPTEILLDFLSIVAEEVETADLIGMSRMQMHQTLLDAAPLVVRAVVTIITQPRDQMRVRELDSALKCLQAWMSVLRGNDVTPLIPMLISLLMPPSPEADIDPEVFSPASDALQEIMTRSSLAGGAGVMSLTLPLLVWIDTWGPRILQSSKSSGEASDLSHSLCKLIVTLGDHSNTYFATNITLQQPVAGSPHTRSQLVQSFLRLLLGYTGLPGYFGVDEEESEMTLGFWYLFQESLWSVEYDEGGEGDDESGSVPPPDVEESNRLALVNAVYVELVKILRSKVAWPPQNVLSRWPKDQVDKFQVYRRDVGDTLINAYYILRNDMMGYYLNDIQERLANRPESNGWEEIEATLHCIMSIQEAIPLEDNQHLARLFGPDVLGRLPATGQERIRRTALSLTGTYASWFTTQSITSTPTLSPSLLMNAISYVVSALSEPSLCLPAANALRDLCDANRAALAPHIGAFAELHAGLTDIPDTEKSKVLQSIASVIQALPPEEGIPPVLAIVSPVVEKLEQALRSSSQLPEEARAVAIVQLQTLSGVVKGLTRTVDSLLIIDETPAELAEADRLRQAREDYRVVKLRESLFAAVGSAFELWSTDASVSDALSEFLRSITSLPSDITLLSLPPGPLLGLICIASQRQLTAVWLSLANMLIIQLDPPMTFANLTLKTPPNAEGMSVVSNALPVLLQTSLSILGQLGAMESNPDIVQAFFSCLDSVAKHFLAAFYNLPPGALDALIQCAVRSLSLQERYSLVATCTFLETLIRRTAGSDDFGKAGTLLFQMHGRPILRAVLTGFAGVAPRSATQNLIELLSTIASKYQSETREWMDEILFTDDFVQSKATPESKRAFVRVIGTRSPKRLREAAQQFTLIARGLEGTSFGYASVSM</sequence>
<dbReference type="InterPro" id="IPR040709">
    <property type="entry name" value="Importin_rep_1"/>
</dbReference>
<keyword evidence="4" id="KW-0813">Transport</keyword>
<dbReference type="InterPro" id="IPR051345">
    <property type="entry name" value="Importin_beta-like_NTR"/>
</dbReference>
<dbReference type="InterPro" id="IPR013598">
    <property type="entry name" value="Exportin-1/Importin-b-like"/>
</dbReference>
<dbReference type="GO" id="GO:0005737">
    <property type="term" value="C:cytoplasm"/>
    <property type="evidence" value="ECO:0007669"/>
    <property type="project" value="TreeGrafter"/>
</dbReference>
<dbReference type="AlphaFoldDB" id="A0AAD4BSL6"/>
<evidence type="ECO:0000313" key="9">
    <source>
        <dbReference type="Proteomes" id="UP001194468"/>
    </source>
</evidence>
<evidence type="ECO:0000256" key="5">
    <source>
        <dbReference type="ARBA" id="ARBA00022737"/>
    </source>
</evidence>
<comment type="caution">
    <text evidence="8">The sequence shown here is derived from an EMBL/GenBank/DDBJ whole genome shotgun (WGS) entry which is preliminary data.</text>
</comment>
<evidence type="ECO:0000256" key="1">
    <source>
        <dbReference type="ARBA" id="ARBA00004123"/>
    </source>
</evidence>
<protein>
    <recommendedName>
        <fullName evidence="3">Importin-13</fullName>
    </recommendedName>
</protein>
<dbReference type="Gene3D" id="1.25.10.10">
    <property type="entry name" value="Leucine-rich Repeat Variant"/>
    <property type="match status" value="1"/>
</dbReference>
<gene>
    <name evidence="8" type="ORF">L210DRAFT_3404641</name>
</gene>
<dbReference type="Pfam" id="PF08389">
    <property type="entry name" value="Xpo1"/>
    <property type="match status" value="1"/>
</dbReference>
<evidence type="ECO:0000256" key="3">
    <source>
        <dbReference type="ARBA" id="ARBA00016020"/>
    </source>
</evidence>
<dbReference type="SUPFAM" id="SSF48371">
    <property type="entry name" value="ARM repeat"/>
    <property type="match status" value="1"/>
</dbReference>
<comment type="similarity">
    <text evidence="2">Belongs to the importin beta family.</text>
</comment>
<keyword evidence="9" id="KW-1185">Reference proteome</keyword>
<feature type="domain" description="Exportin-1/Importin-beta-like" evidence="7">
    <location>
        <begin position="113"/>
        <end position="244"/>
    </location>
</feature>
<evidence type="ECO:0000256" key="4">
    <source>
        <dbReference type="ARBA" id="ARBA00022448"/>
    </source>
</evidence>
<dbReference type="InterPro" id="IPR016024">
    <property type="entry name" value="ARM-type_fold"/>
</dbReference>
<dbReference type="InterPro" id="IPR040520">
    <property type="entry name" value="Importin_rep_3"/>
</dbReference>
<dbReference type="PANTHER" id="PTHR12363:SF33">
    <property type="entry name" value="IMPORTIN-13"/>
    <property type="match status" value="1"/>
</dbReference>
<dbReference type="PANTHER" id="PTHR12363">
    <property type="entry name" value="TRANSPORTIN 3 AND IMPORTIN 13"/>
    <property type="match status" value="1"/>
</dbReference>
<dbReference type="Proteomes" id="UP001194468">
    <property type="component" value="Unassembled WGS sequence"/>
</dbReference>
<comment type="subcellular location">
    <subcellularLocation>
        <location evidence="1">Nucleus</location>
    </subcellularLocation>
</comment>
<name>A0AAD4BSL6_BOLED</name>
<dbReference type="Pfam" id="PF18806">
    <property type="entry name" value="Importin_rep_3"/>
    <property type="match status" value="1"/>
</dbReference>
<dbReference type="Pfam" id="PF18773">
    <property type="entry name" value="Importin_rep"/>
    <property type="match status" value="1"/>
</dbReference>
<evidence type="ECO:0000256" key="2">
    <source>
        <dbReference type="ARBA" id="ARBA00007991"/>
    </source>
</evidence>
<organism evidence="8 9">
    <name type="scientific">Boletus edulis BED1</name>
    <dbReference type="NCBI Taxonomy" id="1328754"/>
    <lineage>
        <taxon>Eukaryota</taxon>
        <taxon>Fungi</taxon>
        <taxon>Dikarya</taxon>
        <taxon>Basidiomycota</taxon>
        <taxon>Agaricomycotina</taxon>
        <taxon>Agaricomycetes</taxon>
        <taxon>Agaricomycetidae</taxon>
        <taxon>Boletales</taxon>
        <taxon>Boletineae</taxon>
        <taxon>Boletaceae</taxon>
        <taxon>Boletoideae</taxon>
        <taxon>Boletus</taxon>
    </lineage>
</organism>
<dbReference type="GO" id="GO:0006606">
    <property type="term" value="P:protein import into nucleus"/>
    <property type="evidence" value="ECO:0007669"/>
    <property type="project" value="TreeGrafter"/>
</dbReference>
<evidence type="ECO:0000313" key="8">
    <source>
        <dbReference type="EMBL" id="KAF8438373.1"/>
    </source>
</evidence>
<keyword evidence="5" id="KW-0677">Repeat</keyword>
<dbReference type="GO" id="GO:0005634">
    <property type="term" value="C:nucleus"/>
    <property type="evidence" value="ECO:0007669"/>
    <property type="project" value="UniProtKB-SubCell"/>
</dbReference>
<dbReference type="InterPro" id="IPR011989">
    <property type="entry name" value="ARM-like"/>
</dbReference>
<proteinExistence type="inferred from homology"/>
<reference evidence="8" key="1">
    <citation type="submission" date="2019-10" db="EMBL/GenBank/DDBJ databases">
        <authorList>
            <consortium name="DOE Joint Genome Institute"/>
            <person name="Kuo A."/>
            <person name="Miyauchi S."/>
            <person name="Kiss E."/>
            <person name="Drula E."/>
            <person name="Kohler A."/>
            <person name="Sanchez-Garcia M."/>
            <person name="Andreopoulos B."/>
            <person name="Barry K.W."/>
            <person name="Bonito G."/>
            <person name="Buee M."/>
            <person name="Carver A."/>
            <person name="Chen C."/>
            <person name="Cichocki N."/>
            <person name="Clum A."/>
            <person name="Culley D."/>
            <person name="Crous P.W."/>
            <person name="Fauchery L."/>
            <person name="Girlanda M."/>
            <person name="Hayes R."/>
            <person name="Keri Z."/>
            <person name="LaButti K."/>
            <person name="Lipzen A."/>
            <person name="Lombard V."/>
            <person name="Magnuson J."/>
            <person name="Maillard F."/>
            <person name="Morin E."/>
            <person name="Murat C."/>
            <person name="Nolan M."/>
            <person name="Ohm R."/>
            <person name="Pangilinan J."/>
            <person name="Pereira M."/>
            <person name="Perotto S."/>
            <person name="Peter M."/>
            <person name="Riley R."/>
            <person name="Sitrit Y."/>
            <person name="Stielow B."/>
            <person name="Szollosi G."/>
            <person name="Zifcakova L."/>
            <person name="Stursova M."/>
            <person name="Spatafora J.W."/>
            <person name="Tedersoo L."/>
            <person name="Vaario L.-M."/>
            <person name="Yamada A."/>
            <person name="Yan M."/>
            <person name="Wang P."/>
            <person name="Xu J."/>
            <person name="Bruns T."/>
            <person name="Baldrian P."/>
            <person name="Vilgalys R."/>
            <person name="Henrissat B."/>
            <person name="Grigoriev I.V."/>
            <person name="Hibbett D."/>
            <person name="Nagy L.G."/>
            <person name="Martin F.M."/>
        </authorList>
    </citation>
    <scope>NUCLEOTIDE SEQUENCE</scope>
    <source>
        <strain evidence="8">BED1</strain>
    </source>
</reference>
<evidence type="ECO:0000259" key="7">
    <source>
        <dbReference type="Pfam" id="PF08389"/>
    </source>
</evidence>
<accession>A0AAD4BSL6</accession>
<reference evidence="8" key="2">
    <citation type="journal article" date="2020" name="Nat. Commun.">
        <title>Large-scale genome sequencing of mycorrhizal fungi provides insights into the early evolution of symbiotic traits.</title>
        <authorList>
            <person name="Miyauchi S."/>
            <person name="Kiss E."/>
            <person name="Kuo A."/>
            <person name="Drula E."/>
            <person name="Kohler A."/>
            <person name="Sanchez-Garcia M."/>
            <person name="Morin E."/>
            <person name="Andreopoulos B."/>
            <person name="Barry K.W."/>
            <person name="Bonito G."/>
            <person name="Buee M."/>
            <person name="Carver A."/>
            <person name="Chen C."/>
            <person name="Cichocki N."/>
            <person name="Clum A."/>
            <person name="Culley D."/>
            <person name="Crous P.W."/>
            <person name="Fauchery L."/>
            <person name="Girlanda M."/>
            <person name="Hayes R.D."/>
            <person name="Keri Z."/>
            <person name="LaButti K."/>
            <person name="Lipzen A."/>
            <person name="Lombard V."/>
            <person name="Magnuson J."/>
            <person name="Maillard F."/>
            <person name="Murat C."/>
            <person name="Nolan M."/>
            <person name="Ohm R.A."/>
            <person name="Pangilinan J."/>
            <person name="Pereira M.F."/>
            <person name="Perotto S."/>
            <person name="Peter M."/>
            <person name="Pfister S."/>
            <person name="Riley R."/>
            <person name="Sitrit Y."/>
            <person name="Stielow J.B."/>
            <person name="Szollosi G."/>
            <person name="Zifcakova L."/>
            <person name="Stursova M."/>
            <person name="Spatafora J.W."/>
            <person name="Tedersoo L."/>
            <person name="Vaario L.M."/>
            <person name="Yamada A."/>
            <person name="Yan M."/>
            <person name="Wang P."/>
            <person name="Xu J."/>
            <person name="Bruns T."/>
            <person name="Baldrian P."/>
            <person name="Vilgalys R."/>
            <person name="Dunand C."/>
            <person name="Henrissat B."/>
            <person name="Grigoriev I.V."/>
            <person name="Hibbett D."/>
            <person name="Nagy L.G."/>
            <person name="Martin F.M."/>
        </authorList>
    </citation>
    <scope>NUCLEOTIDE SEQUENCE</scope>
    <source>
        <strain evidence="8">BED1</strain>
    </source>
</reference>
<keyword evidence="6" id="KW-0539">Nucleus</keyword>
<dbReference type="EMBL" id="WHUW01000016">
    <property type="protein sequence ID" value="KAF8438373.1"/>
    <property type="molecule type" value="Genomic_DNA"/>
</dbReference>